<evidence type="ECO:0000256" key="1">
    <source>
        <dbReference type="ARBA" id="ARBA00009670"/>
    </source>
</evidence>
<evidence type="ECO:0000256" key="2">
    <source>
        <dbReference type="ARBA" id="ARBA00022679"/>
    </source>
</evidence>
<accession>A0ABY4XCP7</accession>
<dbReference type="SUPFAM" id="SSF56112">
    <property type="entry name" value="Protein kinase-like (PK-like)"/>
    <property type="match status" value="1"/>
</dbReference>
<gene>
    <name evidence="6" type="ORF">LHA26_18455</name>
</gene>
<keyword evidence="7" id="KW-1185">Reference proteome</keyword>
<sequence length="451" mass="48268">MADEEFARGRAVPGGRLARLGRFGRLAGGVAGGVLAEGARRLAAGERPRLDAMLLTPANALRLADQLAHLRGAAMKLGQMLSLDAGDILPPEFAQILARLREDAQPMPPRQLDQVLTAEWGAAWRDRLSGFQGRPLAAASIGQVHRARSADGRELAIKIQYPGIARSIDADVDNVATLLRVSGLVPRELDIAPLLAEAKRQLHEEADYLREAAMMARYAALVGDDPAYRVPRPDAALTTPRLLAMDYVEGVPIESLVSAPQATRDRVAGALVRLVLRELFVFGVMQTDPNFANYRWNAAEERLVLLDFGAARPVAPETAAAYRRLLVAGLAGDRDAVRDAAVAAGFLGAAAVARHRAAVDRIVAIIVSEMDRPGPFDFGDRGFLGEVRGEALTMAGDRATWHVPPAAMLFAQRKISGTALLAARLKARVDVRALVDEALAATPEGLVTVPS</sequence>
<keyword evidence="2" id="KW-0808">Transferase</keyword>
<dbReference type="InterPro" id="IPR051409">
    <property type="entry name" value="Atypical_kinase_ADCK"/>
</dbReference>
<keyword evidence="6" id="KW-0418">Kinase</keyword>
<evidence type="ECO:0000259" key="5">
    <source>
        <dbReference type="Pfam" id="PF03109"/>
    </source>
</evidence>
<dbReference type="InterPro" id="IPR004147">
    <property type="entry name" value="ABC1_dom"/>
</dbReference>
<dbReference type="Pfam" id="PF03109">
    <property type="entry name" value="ABC1"/>
    <property type="match status" value="1"/>
</dbReference>
<dbReference type="RefSeq" id="WP_252168546.1">
    <property type="nucleotide sequence ID" value="NZ_CP084931.1"/>
</dbReference>
<proteinExistence type="inferred from homology"/>
<evidence type="ECO:0000313" key="7">
    <source>
        <dbReference type="Proteomes" id="UP001056937"/>
    </source>
</evidence>
<dbReference type="GO" id="GO:0016301">
    <property type="term" value="F:kinase activity"/>
    <property type="evidence" value="ECO:0007669"/>
    <property type="project" value="UniProtKB-KW"/>
</dbReference>
<feature type="domain" description="ABC1 atypical kinase-like" evidence="5">
    <location>
        <begin position="99"/>
        <end position="338"/>
    </location>
</feature>
<keyword evidence="3" id="KW-0547">Nucleotide-binding</keyword>
<evidence type="ECO:0000313" key="6">
    <source>
        <dbReference type="EMBL" id="USI74732.1"/>
    </source>
</evidence>
<dbReference type="PANTHER" id="PTHR43851:SF3">
    <property type="entry name" value="COENZYME Q8"/>
    <property type="match status" value="1"/>
</dbReference>
<dbReference type="EMBL" id="CP084931">
    <property type="protein sequence ID" value="USI74732.1"/>
    <property type="molecule type" value="Genomic_DNA"/>
</dbReference>
<keyword evidence="4" id="KW-0067">ATP-binding</keyword>
<protein>
    <submittedName>
        <fullName evidence="6">AarF/ABC1/UbiB kinase family protein</fullName>
    </submittedName>
</protein>
<evidence type="ECO:0000256" key="4">
    <source>
        <dbReference type="ARBA" id="ARBA00022840"/>
    </source>
</evidence>
<dbReference type="InterPro" id="IPR011009">
    <property type="entry name" value="Kinase-like_dom_sf"/>
</dbReference>
<name>A0ABY4XCP7_9SPHN</name>
<organism evidence="6 7">
    <name type="scientific">Sphingomonas morindae</name>
    <dbReference type="NCBI Taxonomy" id="1541170"/>
    <lineage>
        <taxon>Bacteria</taxon>
        <taxon>Pseudomonadati</taxon>
        <taxon>Pseudomonadota</taxon>
        <taxon>Alphaproteobacteria</taxon>
        <taxon>Sphingomonadales</taxon>
        <taxon>Sphingomonadaceae</taxon>
        <taxon>Sphingomonas</taxon>
    </lineage>
</organism>
<evidence type="ECO:0000256" key="3">
    <source>
        <dbReference type="ARBA" id="ARBA00022741"/>
    </source>
</evidence>
<dbReference type="PANTHER" id="PTHR43851">
    <property type="match status" value="1"/>
</dbReference>
<dbReference type="InterPro" id="IPR034646">
    <property type="entry name" value="ADCK3_dom"/>
</dbReference>
<dbReference type="CDD" id="cd13970">
    <property type="entry name" value="ABC1_ADCK3"/>
    <property type="match status" value="1"/>
</dbReference>
<reference evidence="6" key="1">
    <citation type="journal article" date="2022" name="Toxins">
        <title>Genomic Analysis of Sphingopyxis sp. USTB-05 for Biodegrading Cyanobacterial Hepatotoxins.</title>
        <authorList>
            <person name="Liu C."/>
            <person name="Xu Q."/>
            <person name="Zhao Z."/>
            <person name="Zhang H."/>
            <person name="Liu X."/>
            <person name="Yin C."/>
            <person name="Liu Y."/>
            <person name="Yan H."/>
        </authorList>
    </citation>
    <scope>NUCLEOTIDE SEQUENCE</scope>
    <source>
        <strain evidence="6">NBD5</strain>
    </source>
</reference>
<comment type="similarity">
    <text evidence="1">Belongs to the protein kinase superfamily. ADCK protein kinase family.</text>
</comment>
<dbReference type="Proteomes" id="UP001056937">
    <property type="component" value="Chromosome 2"/>
</dbReference>